<dbReference type="InterPro" id="IPR011993">
    <property type="entry name" value="PH-like_dom_sf"/>
</dbReference>
<feature type="region of interest" description="Disordered" evidence="1">
    <location>
        <begin position="414"/>
        <end position="457"/>
    </location>
</feature>
<feature type="compositionally biased region" description="Low complexity" evidence="1">
    <location>
        <begin position="444"/>
        <end position="453"/>
    </location>
</feature>
<feature type="compositionally biased region" description="Polar residues" evidence="1">
    <location>
        <begin position="654"/>
        <end position="687"/>
    </location>
</feature>
<dbReference type="OrthoDB" id="3256387at2759"/>
<feature type="compositionally biased region" description="Basic and acidic residues" evidence="1">
    <location>
        <begin position="24"/>
        <end position="33"/>
    </location>
</feature>
<feature type="compositionally biased region" description="Polar residues" evidence="1">
    <location>
        <begin position="596"/>
        <end position="610"/>
    </location>
</feature>
<accession>A0A9P5NWM3</accession>
<name>A0A9P5NWM3_GYMJU</name>
<feature type="compositionally biased region" description="Low complexity" evidence="1">
    <location>
        <begin position="414"/>
        <end position="427"/>
    </location>
</feature>
<feature type="compositionally biased region" description="Polar residues" evidence="1">
    <location>
        <begin position="714"/>
        <end position="724"/>
    </location>
</feature>
<comment type="caution">
    <text evidence="3">The sequence shown here is derived from an EMBL/GenBank/DDBJ whole genome shotgun (WGS) entry which is preliminary data.</text>
</comment>
<feature type="compositionally biased region" description="Low complexity" evidence="1">
    <location>
        <begin position="731"/>
        <end position="745"/>
    </location>
</feature>
<feature type="compositionally biased region" description="Low complexity" evidence="1">
    <location>
        <begin position="933"/>
        <end position="952"/>
    </location>
</feature>
<proteinExistence type="predicted"/>
<dbReference type="EMBL" id="JADNYJ010000010">
    <property type="protein sequence ID" value="KAF8908948.1"/>
    <property type="molecule type" value="Genomic_DNA"/>
</dbReference>
<feature type="compositionally biased region" description="Low complexity" evidence="1">
    <location>
        <begin position="763"/>
        <end position="777"/>
    </location>
</feature>
<dbReference type="AlphaFoldDB" id="A0A9P5NWM3"/>
<feature type="compositionally biased region" description="Basic and acidic residues" evidence="1">
    <location>
        <begin position="163"/>
        <end position="177"/>
    </location>
</feature>
<evidence type="ECO:0000256" key="1">
    <source>
        <dbReference type="SAM" id="MobiDB-lite"/>
    </source>
</evidence>
<protein>
    <recommendedName>
        <fullName evidence="2">PH domain-containing protein</fullName>
    </recommendedName>
</protein>
<evidence type="ECO:0000313" key="3">
    <source>
        <dbReference type="EMBL" id="KAF8908948.1"/>
    </source>
</evidence>
<feature type="compositionally biased region" description="Polar residues" evidence="1">
    <location>
        <begin position="746"/>
        <end position="762"/>
    </location>
</feature>
<feature type="region of interest" description="Disordered" evidence="1">
    <location>
        <begin position="1"/>
        <end position="78"/>
    </location>
</feature>
<organism evidence="3 4">
    <name type="scientific">Gymnopilus junonius</name>
    <name type="common">Spectacular rustgill mushroom</name>
    <name type="synonym">Gymnopilus spectabilis subsp. junonius</name>
    <dbReference type="NCBI Taxonomy" id="109634"/>
    <lineage>
        <taxon>Eukaryota</taxon>
        <taxon>Fungi</taxon>
        <taxon>Dikarya</taxon>
        <taxon>Basidiomycota</taxon>
        <taxon>Agaricomycotina</taxon>
        <taxon>Agaricomycetes</taxon>
        <taxon>Agaricomycetidae</taxon>
        <taxon>Agaricales</taxon>
        <taxon>Agaricineae</taxon>
        <taxon>Hymenogastraceae</taxon>
        <taxon>Gymnopilus</taxon>
    </lineage>
</organism>
<feature type="region of interest" description="Disordered" evidence="1">
    <location>
        <begin position="1012"/>
        <end position="1034"/>
    </location>
</feature>
<reference evidence="3" key="1">
    <citation type="submission" date="2020-11" db="EMBL/GenBank/DDBJ databases">
        <authorList>
            <consortium name="DOE Joint Genome Institute"/>
            <person name="Ahrendt S."/>
            <person name="Riley R."/>
            <person name="Andreopoulos W."/>
            <person name="LaButti K."/>
            <person name="Pangilinan J."/>
            <person name="Ruiz-duenas F.J."/>
            <person name="Barrasa J.M."/>
            <person name="Sanchez-Garcia M."/>
            <person name="Camarero S."/>
            <person name="Miyauchi S."/>
            <person name="Serrano A."/>
            <person name="Linde D."/>
            <person name="Babiker R."/>
            <person name="Drula E."/>
            <person name="Ayuso-Fernandez I."/>
            <person name="Pacheco R."/>
            <person name="Padilla G."/>
            <person name="Ferreira P."/>
            <person name="Barriuso J."/>
            <person name="Kellner H."/>
            <person name="Castanera R."/>
            <person name="Alfaro M."/>
            <person name="Ramirez L."/>
            <person name="Pisabarro A.G."/>
            <person name="Kuo A."/>
            <person name="Tritt A."/>
            <person name="Lipzen A."/>
            <person name="He G."/>
            <person name="Yan M."/>
            <person name="Ng V."/>
            <person name="Cullen D."/>
            <person name="Martin F."/>
            <person name="Rosso M.-N."/>
            <person name="Henrissat B."/>
            <person name="Hibbett D."/>
            <person name="Martinez A.T."/>
            <person name="Grigoriev I.V."/>
        </authorList>
    </citation>
    <scope>NUCLEOTIDE SEQUENCE</scope>
    <source>
        <strain evidence="3">AH 44721</strain>
    </source>
</reference>
<dbReference type="PROSITE" id="PS50003">
    <property type="entry name" value="PH_DOMAIN"/>
    <property type="match status" value="1"/>
</dbReference>
<feature type="compositionally biased region" description="Low complexity" evidence="1">
    <location>
        <begin position="43"/>
        <end position="57"/>
    </location>
</feature>
<dbReference type="Gene3D" id="2.30.29.30">
    <property type="entry name" value="Pleckstrin-homology domain (PH domain)/Phosphotyrosine-binding domain (PTB)"/>
    <property type="match status" value="1"/>
</dbReference>
<dbReference type="Proteomes" id="UP000724874">
    <property type="component" value="Unassembled WGS sequence"/>
</dbReference>
<feature type="compositionally biased region" description="Polar residues" evidence="1">
    <location>
        <begin position="146"/>
        <end position="157"/>
    </location>
</feature>
<feature type="region of interest" description="Disordered" evidence="1">
    <location>
        <begin position="475"/>
        <end position="504"/>
    </location>
</feature>
<evidence type="ECO:0000259" key="2">
    <source>
        <dbReference type="PROSITE" id="PS50003"/>
    </source>
</evidence>
<feature type="domain" description="PH" evidence="2">
    <location>
        <begin position="253"/>
        <end position="378"/>
    </location>
</feature>
<feature type="compositionally biased region" description="Basic and acidic residues" evidence="1">
    <location>
        <begin position="489"/>
        <end position="499"/>
    </location>
</feature>
<dbReference type="InterPro" id="IPR001849">
    <property type="entry name" value="PH_domain"/>
</dbReference>
<keyword evidence="4" id="KW-1185">Reference proteome</keyword>
<feature type="compositionally biased region" description="Pro residues" evidence="1">
    <location>
        <begin position="795"/>
        <end position="810"/>
    </location>
</feature>
<sequence>MMLKRNNESLLEAGSRSNSKTNNKGKEPIRGADIDSAANFGRGYSPASSGASSSYLSHDTKRPATADSTVNGRSKQKGSLLVAASDALGFRFGRRRPSIRQPPRPIIMPDVIEISASRRDEELEERNRLKQMAAEAIGLGPFMVSPDSQSRQSSMTTNEDDNDRNYTQRGTEVDRVGYGRGPGSTPNVVGRSPHGSSLSVSVPSQPPHGGRFRSGSMATYNPSGSKTIAPIPPFPTNVASLASFKQSVGLFPKYYPPSSLRIFALSKNWKNRYIILSTPATLVTRDQGPAVSYLHLFKSANNEDTELERLEINEDSVVFVSEEEVGGKRHVIKVGGADVGAMRKEYTHEEGGHTMWLLQIPDQSEAQTWITNIKNAILGQRTVRAGLIPASTLGNNEPRGDMDVMLSIRAQGLATSPTTTSARSSQALSSGTPPTADTKPNYASSISSQSVRSQANQKFSTSTGAVSALKGLFSSTTRPRSASRAASIESERQHDRDGADESFTSMGSNLLNLLRSNTPDSQSVVTVPSSPVARINLPFAGSAGPLDSRLDRKILADRQPIQWANSHSTALNKDRANKTFSIGALSLQPPPRKRWTSSTTAYSNSRVETQSIDRSRRTSTSTSARSTEKTETEPPSSPALLSGFQFGTPEQRPRASSLQSVSTLASNENGVSLDRSSLSTKRSSGTRSAKRWSRQGALPNRLTPPSEPPPAIPTNSNLSPSSINVVERAPSPNSSQSSQKSTVSSLPTFNKRASGSSMHSANSFSTSHSHTGTSPISNNPATIVIRPSSSHRLSVPPPRPAPTVALPPAPTDTNQDVLKPLETPASKSSFRNSVAHRTFRLSMSAAPKPPPSTNLPPRPDEPEFKNHRRSSSGSSANNLTLLSTKLETIPASPIPPVKLVNPFPPPAGPLPPTPVLIIPATSPQPSSPPKRATSITQRLRLRSSSSPSSTQQEPKVQPTHPLTLTSVAPRSLLTTTVSPPATPIAEKITMFQNDPSFLQMHTPVMPSMPLPQSFIPSPEEQNGVTSLSPPPRRGSKQLLETELESIKKVVEVQDDKQPTPVEGPPRHLSLSRPGSALSNYGHNNQGVVDADWENQRQEEIGPEILPEEKAPSLETRGVSLSRPRFIGDCQLIGDDDC</sequence>
<feature type="compositionally biased region" description="Pro residues" evidence="1">
    <location>
        <begin position="847"/>
        <end position="857"/>
    </location>
</feature>
<gene>
    <name evidence="3" type="ORF">CPB84DRAFT_1724769</name>
</gene>
<feature type="compositionally biased region" description="Polar residues" evidence="1">
    <location>
        <begin position="960"/>
        <end position="979"/>
    </location>
</feature>
<dbReference type="SUPFAM" id="SSF50729">
    <property type="entry name" value="PH domain-like"/>
    <property type="match status" value="1"/>
</dbReference>
<feature type="region of interest" description="Disordered" evidence="1">
    <location>
        <begin position="141"/>
        <end position="210"/>
    </location>
</feature>
<feature type="compositionally biased region" description="Low complexity" evidence="1">
    <location>
        <begin position="192"/>
        <end position="203"/>
    </location>
</feature>
<feature type="region of interest" description="Disordered" evidence="1">
    <location>
        <begin position="583"/>
        <end position="878"/>
    </location>
</feature>
<feature type="region of interest" description="Disordered" evidence="1">
    <location>
        <begin position="914"/>
        <end position="979"/>
    </location>
</feature>
<feature type="compositionally biased region" description="Low complexity" evidence="1">
    <location>
        <begin position="475"/>
        <end position="488"/>
    </location>
</feature>
<evidence type="ECO:0000313" key="4">
    <source>
        <dbReference type="Proteomes" id="UP000724874"/>
    </source>
</evidence>